<comment type="caution">
    <text evidence="1">The sequence shown here is derived from an EMBL/GenBank/DDBJ whole genome shotgun (WGS) entry which is preliminary data.</text>
</comment>
<evidence type="ECO:0000313" key="2">
    <source>
        <dbReference type="Proteomes" id="UP000801492"/>
    </source>
</evidence>
<keyword evidence="2" id="KW-1185">Reference proteome</keyword>
<name>A0A8K0G0D3_IGNLU</name>
<dbReference type="Proteomes" id="UP000801492">
    <property type="component" value="Unassembled WGS sequence"/>
</dbReference>
<evidence type="ECO:0000313" key="1">
    <source>
        <dbReference type="EMBL" id="KAF2887205.1"/>
    </source>
</evidence>
<reference evidence="1" key="1">
    <citation type="submission" date="2019-08" db="EMBL/GenBank/DDBJ databases">
        <title>The genome of the North American firefly Photinus pyralis.</title>
        <authorList>
            <consortium name="Photinus pyralis genome working group"/>
            <person name="Fallon T.R."/>
            <person name="Sander Lower S.E."/>
            <person name="Weng J.-K."/>
        </authorList>
    </citation>
    <scope>NUCLEOTIDE SEQUENCE</scope>
    <source>
        <strain evidence="1">TRF0915ILg1</strain>
        <tissue evidence="1">Whole body</tissue>
    </source>
</reference>
<gene>
    <name evidence="1" type="ORF">ILUMI_18968</name>
</gene>
<protein>
    <submittedName>
        <fullName evidence="1">Uncharacterized protein</fullName>
    </submittedName>
</protein>
<proteinExistence type="predicted"/>
<dbReference type="EMBL" id="VTPC01084629">
    <property type="protein sequence ID" value="KAF2887205.1"/>
    <property type="molecule type" value="Genomic_DNA"/>
</dbReference>
<organism evidence="1 2">
    <name type="scientific">Ignelater luminosus</name>
    <name type="common">Cucubano</name>
    <name type="synonym">Pyrophorus luminosus</name>
    <dbReference type="NCBI Taxonomy" id="2038154"/>
    <lineage>
        <taxon>Eukaryota</taxon>
        <taxon>Metazoa</taxon>
        <taxon>Ecdysozoa</taxon>
        <taxon>Arthropoda</taxon>
        <taxon>Hexapoda</taxon>
        <taxon>Insecta</taxon>
        <taxon>Pterygota</taxon>
        <taxon>Neoptera</taxon>
        <taxon>Endopterygota</taxon>
        <taxon>Coleoptera</taxon>
        <taxon>Polyphaga</taxon>
        <taxon>Elateriformia</taxon>
        <taxon>Elateroidea</taxon>
        <taxon>Elateridae</taxon>
        <taxon>Agrypninae</taxon>
        <taxon>Pyrophorini</taxon>
        <taxon>Ignelater</taxon>
    </lineage>
</organism>
<sequence>MDELMTFSHNFEGLRQSPSVSTTNNLLKDSCDEDYYLEDSDVDSEDEDLDLDRQIVHKDGSCVGCFRILELYNLHTTAYSNLYVAYKAICQRAPFRRVPGGPSYP</sequence>
<accession>A0A8K0G0D3</accession>
<dbReference type="AlphaFoldDB" id="A0A8K0G0D3"/>